<evidence type="ECO:0000313" key="2">
    <source>
        <dbReference type="EMBL" id="ALI35935.1"/>
    </source>
</evidence>
<evidence type="ECO:0000313" key="3">
    <source>
        <dbReference type="Proteomes" id="UP000058925"/>
    </source>
</evidence>
<gene>
    <name evidence="2" type="ORF">NMY3_01732</name>
</gene>
<proteinExistence type="predicted"/>
<feature type="transmembrane region" description="Helical" evidence="1">
    <location>
        <begin position="36"/>
        <end position="55"/>
    </location>
</feature>
<accession>A0A654LXK9</accession>
<dbReference type="Proteomes" id="UP000058925">
    <property type="component" value="Chromosome"/>
</dbReference>
<keyword evidence="1" id="KW-1133">Transmembrane helix</keyword>
<evidence type="ECO:0000256" key="1">
    <source>
        <dbReference type="SAM" id="Phobius"/>
    </source>
</evidence>
<protein>
    <submittedName>
        <fullName evidence="2">Uncharacterized protein</fullName>
    </submittedName>
</protein>
<name>A0A654LXK9_9ARCH</name>
<dbReference type="KEGG" id="taa:NMY3_01732"/>
<keyword evidence="1" id="KW-0472">Membrane</keyword>
<sequence>MDSLLKNTLKRQIPYLIGGTITGTFIAYYYGFLFSIIVNSILWFVISTVVNKYYWHYTGFKDEMRLISKYLLHKKGYKYQIK</sequence>
<dbReference type="AlphaFoldDB" id="A0A654LXK9"/>
<reference evidence="3" key="1">
    <citation type="submission" date="2015-10" db="EMBL/GenBank/DDBJ databases">
        <title>Niche specialization of a soil ammonia-oxidizing archaeon, Candidatus Nitrosocosmicus oleophilus.</title>
        <authorList>
            <person name="Jung M.-Y."/>
            <person name="Rhee S.-K."/>
        </authorList>
    </citation>
    <scope>NUCLEOTIDE SEQUENCE [LARGE SCALE GENOMIC DNA]</scope>
    <source>
        <strain evidence="3">MY3</strain>
    </source>
</reference>
<keyword evidence="1" id="KW-0812">Transmembrane</keyword>
<feature type="transmembrane region" description="Helical" evidence="1">
    <location>
        <begin position="12"/>
        <end position="30"/>
    </location>
</feature>
<dbReference type="EMBL" id="CP012850">
    <property type="protein sequence ID" value="ALI35935.1"/>
    <property type="molecule type" value="Genomic_DNA"/>
</dbReference>
<organism evidence="2 3">
    <name type="scientific">Candidatus Nitrosocosmicus oleophilus</name>
    <dbReference type="NCBI Taxonomy" id="1353260"/>
    <lineage>
        <taxon>Archaea</taxon>
        <taxon>Nitrososphaerota</taxon>
        <taxon>Nitrososphaeria</taxon>
        <taxon>Nitrososphaerales</taxon>
        <taxon>Nitrososphaeraceae</taxon>
        <taxon>Candidatus Nitrosocosmicus</taxon>
    </lineage>
</organism>
<keyword evidence="3" id="KW-1185">Reference proteome</keyword>